<dbReference type="PIRSF" id="PIRSF018266">
    <property type="entry name" value="FecR"/>
    <property type="match status" value="1"/>
</dbReference>
<proteinExistence type="predicted"/>
<dbReference type="RefSeq" id="WP_400879084.1">
    <property type="nucleotide sequence ID" value="NZ_JBIWXY010000001.1"/>
</dbReference>
<protein>
    <submittedName>
        <fullName evidence="4">FecR domain-containing protein</fullName>
    </submittedName>
</protein>
<comment type="caution">
    <text evidence="4">The sequence shown here is derived from an EMBL/GenBank/DDBJ whole genome shotgun (WGS) entry which is preliminary data.</text>
</comment>
<dbReference type="EMBL" id="JBIWXY010000001">
    <property type="protein sequence ID" value="MFJ5445177.1"/>
    <property type="molecule type" value="Genomic_DNA"/>
</dbReference>
<keyword evidence="1" id="KW-1133">Transmembrane helix</keyword>
<accession>A0ABW8GJ04</accession>
<feature type="domain" description="FecR N-terminal" evidence="3">
    <location>
        <begin position="11"/>
        <end position="52"/>
    </location>
</feature>
<evidence type="ECO:0000313" key="4">
    <source>
        <dbReference type="EMBL" id="MFJ5445177.1"/>
    </source>
</evidence>
<keyword evidence="1" id="KW-0812">Transmembrane</keyword>
<dbReference type="Proteomes" id="UP001617669">
    <property type="component" value="Unassembled WGS sequence"/>
</dbReference>
<dbReference type="PANTHER" id="PTHR30273">
    <property type="entry name" value="PERIPLASMIC SIGNAL SENSOR AND SIGMA FACTOR ACTIVATOR FECR-RELATED"/>
    <property type="match status" value="1"/>
</dbReference>
<name>A0ABW8GJ04_9PROT</name>
<evidence type="ECO:0000313" key="5">
    <source>
        <dbReference type="Proteomes" id="UP001617669"/>
    </source>
</evidence>
<sequence>MQATPSPQVIEEAIRWMVILQSGQASPEDYEACERWQEAHPQHQLAWDRLGQLDQQVRQIPPPLARATLHDERRISQRMNNMLQRRQVLKLAVLVGGSAGLLGLGYQKLPWRPMLADYTTAVGESRHVALMDATDIHLNTASALDVDYDASVRLFRFYQGEILLTTGHQQAFAQRNFIVETSHGQIRALGTRFLVRDHENGILVSVFDGAVEVAAAGVKRIVQAGYSLVFSRQQLGSLLEASRDSLAWINGVIVARNMKLSLLLQELERYRHGTIRCAAEVAELRISGVFPVHDIDKALDAVADTLGLEIKRSWFYRTLLDRVR</sequence>
<keyword evidence="5" id="KW-1185">Reference proteome</keyword>
<dbReference type="InterPro" id="IPR032623">
    <property type="entry name" value="FecR_N"/>
</dbReference>
<dbReference type="Gene3D" id="2.60.120.1440">
    <property type="match status" value="1"/>
</dbReference>
<dbReference type="InterPro" id="IPR006860">
    <property type="entry name" value="FecR"/>
</dbReference>
<dbReference type="Pfam" id="PF16220">
    <property type="entry name" value="DUF4880"/>
    <property type="match status" value="1"/>
</dbReference>
<dbReference type="PANTHER" id="PTHR30273:SF2">
    <property type="entry name" value="PROTEIN FECR"/>
    <property type="match status" value="1"/>
</dbReference>
<gene>
    <name evidence="4" type="ORF">ACIKP9_02935</name>
</gene>
<evidence type="ECO:0000259" key="2">
    <source>
        <dbReference type="Pfam" id="PF04773"/>
    </source>
</evidence>
<reference evidence="4 5" key="1">
    <citation type="submission" date="2024-11" db="EMBL/GenBank/DDBJ databases">
        <authorList>
            <person name="Kaparullina E.N."/>
            <person name="Delegan Y.A."/>
            <person name="Doronina N.V."/>
        </authorList>
    </citation>
    <scope>NUCLEOTIDE SEQUENCE [LARGE SCALE GENOMIC DNA]</scope>
    <source>
        <strain evidence="4 5">7sh_L</strain>
    </source>
</reference>
<dbReference type="Pfam" id="PF04773">
    <property type="entry name" value="FecR"/>
    <property type="match status" value="1"/>
</dbReference>
<evidence type="ECO:0000256" key="1">
    <source>
        <dbReference type="SAM" id="Phobius"/>
    </source>
</evidence>
<keyword evidence="1" id="KW-0472">Membrane</keyword>
<feature type="transmembrane region" description="Helical" evidence="1">
    <location>
        <begin position="88"/>
        <end position="106"/>
    </location>
</feature>
<dbReference type="InterPro" id="IPR012373">
    <property type="entry name" value="Ferrdict_sens_TM"/>
</dbReference>
<evidence type="ECO:0000259" key="3">
    <source>
        <dbReference type="Pfam" id="PF16220"/>
    </source>
</evidence>
<organism evidence="4 5">
    <name type="scientific">Methylobacillus methanolivorans</name>
    <dbReference type="NCBI Taxonomy" id="1848927"/>
    <lineage>
        <taxon>Bacteria</taxon>
        <taxon>Pseudomonadati</taxon>
        <taxon>Pseudomonadota</taxon>
        <taxon>Betaproteobacteria</taxon>
        <taxon>Nitrosomonadales</taxon>
        <taxon>Methylophilaceae</taxon>
        <taxon>Methylobacillus</taxon>
    </lineage>
</organism>
<feature type="domain" description="FecR protein" evidence="2">
    <location>
        <begin position="117"/>
        <end position="212"/>
    </location>
</feature>
<dbReference type="Gene3D" id="3.55.50.30">
    <property type="match status" value="1"/>
</dbReference>